<evidence type="ECO:0000313" key="5">
    <source>
        <dbReference type="Proteomes" id="UP000054053"/>
    </source>
</evidence>
<dbReference type="EMBL" id="CP072756">
    <property type="protein sequence ID" value="QUC21738.1"/>
    <property type="molecule type" value="Genomic_DNA"/>
</dbReference>
<feature type="compositionally biased region" description="Pro residues" evidence="1">
    <location>
        <begin position="1"/>
        <end position="24"/>
    </location>
</feature>
<dbReference type="GeneID" id="66066758"/>
<organism evidence="2 5">
    <name type="scientific">Ustilaginoidea virens</name>
    <name type="common">Rice false smut fungus</name>
    <name type="synonym">Villosiclava virens</name>
    <dbReference type="NCBI Taxonomy" id="1159556"/>
    <lineage>
        <taxon>Eukaryota</taxon>
        <taxon>Fungi</taxon>
        <taxon>Dikarya</taxon>
        <taxon>Ascomycota</taxon>
        <taxon>Pezizomycotina</taxon>
        <taxon>Sordariomycetes</taxon>
        <taxon>Hypocreomycetidae</taxon>
        <taxon>Hypocreales</taxon>
        <taxon>Clavicipitaceae</taxon>
        <taxon>Ustilaginoidea</taxon>
    </lineage>
</organism>
<reference evidence="5" key="2">
    <citation type="journal article" date="2016" name="Genome Announc.">
        <title>Genome sequence of Ustilaginoidea virens IPU010, a rice pathogenic fungus causing false smut.</title>
        <authorList>
            <person name="Kumagai T."/>
            <person name="Ishii T."/>
            <person name="Terai G."/>
            <person name="Umemura M."/>
            <person name="Machida M."/>
            <person name="Asai K."/>
        </authorList>
    </citation>
    <scope>NUCLEOTIDE SEQUENCE [LARGE SCALE GENOMIC DNA]</scope>
    <source>
        <strain evidence="5">IPU010</strain>
    </source>
</reference>
<protein>
    <submittedName>
        <fullName evidence="2">Uncharacterized protein</fullName>
    </submittedName>
</protein>
<dbReference type="STRING" id="1159556.A0A063BRP7"/>
<evidence type="ECO:0000313" key="4">
    <source>
        <dbReference type="Proteomes" id="UP000027002"/>
    </source>
</evidence>
<evidence type="ECO:0000313" key="3">
    <source>
        <dbReference type="EMBL" id="QUC21738.1"/>
    </source>
</evidence>
<feature type="compositionally biased region" description="Polar residues" evidence="1">
    <location>
        <begin position="140"/>
        <end position="153"/>
    </location>
</feature>
<dbReference type="AlphaFoldDB" id="A0A063BRP7"/>
<accession>A0A063BRP7</accession>
<reference evidence="2" key="1">
    <citation type="journal article" date="2016" name="Genome Announc.">
        <title>Genome Sequence of Ustilaginoidea virens IPU010, a Rice Pathogenic Fungus Causing False Smut.</title>
        <authorList>
            <person name="Kumagai T."/>
            <person name="Ishii T."/>
            <person name="Terai G."/>
            <person name="Umemura M."/>
            <person name="Machida M."/>
            <person name="Asai K."/>
        </authorList>
    </citation>
    <scope>NUCLEOTIDE SEQUENCE [LARGE SCALE GENOMIC DNA]</scope>
    <source>
        <strain evidence="2">IPU010</strain>
    </source>
</reference>
<dbReference type="KEGG" id="uvi:66066758"/>
<dbReference type="Proteomes" id="UP000027002">
    <property type="component" value="Chromosome 4"/>
</dbReference>
<dbReference type="OrthoDB" id="3526284at2759"/>
<feature type="region of interest" description="Disordered" evidence="1">
    <location>
        <begin position="121"/>
        <end position="161"/>
    </location>
</feature>
<feature type="region of interest" description="Disordered" evidence="1">
    <location>
        <begin position="196"/>
        <end position="227"/>
    </location>
</feature>
<sequence length="300" mass="32706">MFRDPPPPYSPVPGQPENAQPPPFAGSTLSLSPPTRASLFSEQLSGLSGQILEQQAARSSARDLRDHETLSLLVPLFEALLESIAAINPPPTLVEATFVPEEAVDKSWACSDAESSQRGRVTKLFRVGTQSKADGRRNRSSTPCQPGSSPRSKNQPEEFDGWGRWKDEHAACVSDPDAGMWWSDEDMARRLARHLEPNRATASADTQPARPPVERSGQEGSRAGRWSLFKTAEPRPGDLTASPCEGTTAHRAARDHVGMAVKAEETTFRRQSEMGIWESKTGWALVVSVSIRLGSRSAEP</sequence>
<dbReference type="Proteomes" id="UP000054053">
    <property type="component" value="Unassembled WGS sequence"/>
</dbReference>
<proteinExistence type="predicted"/>
<evidence type="ECO:0000256" key="1">
    <source>
        <dbReference type="SAM" id="MobiDB-lite"/>
    </source>
</evidence>
<dbReference type="RefSeq" id="XP_042999411.1">
    <property type="nucleotide sequence ID" value="XM_043143478.1"/>
</dbReference>
<feature type="region of interest" description="Disordered" evidence="1">
    <location>
        <begin position="1"/>
        <end position="33"/>
    </location>
</feature>
<keyword evidence="4" id="KW-1185">Reference proteome</keyword>
<reference evidence="3" key="3">
    <citation type="submission" date="2020-03" db="EMBL/GenBank/DDBJ databases">
        <title>A mixture of massive structural variations and highly conserved coding sequences in Ustilaginoidea virens genome.</title>
        <authorList>
            <person name="Zhang K."/>
            <person name="Zhao Z."/>
            <person name="Zhang Z."/>
            <person name="Li Y."/>
            <person name="Hsiang T."/>
            <person name="Sun W."/>
        </authorList>
    </citation>
    <scope>NUCLEOTIDE SEQUENCE</scope>
    <source>
        <strain evidence="3">UV-8b</strain>
    </source>
</reference>
<name>A0A063BRP7_USTVR</name>
<dbReference type="EMBL" id="BBTG02000039">
    <property type="protein sequence ID" value="GAO17466.1"/>
    <property type="molecule type" value="Genomic_DNA"/>
</dbReference>
<evidence type="ECO:0000313" key="2">
    <source>
        <dbReference type="EMBL" id="GAO17466.1"/>
    </source>
</evidence>
<gene>
    <name evidence="3" type="ORF">UV8b_05981</name>
    <name evidence="2" type="ORF">UVI_02051950</name>
</gene>
<dbReference type="HOGENOM" id="CLU_057185_0_0_1"/>